<dbReference type="Proteomes" id="UP000682111">
    <property type="component" value="Unassembled WGS sequence"/>
</dbReference>
<comment type="similarity">
    <text evidence="3 8">Belongs to the NAD(P)-dependent epimerase/dehydratase family. dTDP-glucose dehydratase subfamily.</text>
</comment>
<comment type="catalytic activity">
    <reaction evidence="1 8">
        <text>dTDP-alpha-D-glucose = dTDP-4-dehydro-6-deoxy-alpha-D-glucose + H2O</text>
        <dbReference type="Rhea" id="RHEA:17221"/>
        <dbReference type="ChEBI" id="CHEBI:15377"/>
        <dbReference type="ChEBI" id="CHEBI:57477"/>
        <dbReference type="ChEBI" id="CHEBI:57649"/>
        <dbReference type="EC" id="4.2.1.46"/>
    </reaction>
</comment>
<dbReference type="NCBIfam" id="TIGR01181">
    <property type="entry name" value="dTDP_gluc_dehyt"/>
    <property type="match status" value="1"/>
</dbReference>
<gene>
    <name evidence="10" type="primary">rfbB-2</name>
    <name evidence="10" type="ORF">J27TS8_19910</name>
</gene>
<evidence type="ECO:0000313" key="11">
    <source>
        <dbReference type="Proteomes" id="UP000682111"/>
    </source>
</evidence>
<protein>
    <recommendedName>
        <fullName evidence="5 8">dTDP-glucose 4,6-dehydratase</fullName>
        <ecNumber evidence="4 8">4.2.1.46</ecNumber>
    </recommendedName>
</protein>
<evidence type="ECO:0000256" key="8">
    <source>
        <dbReference type="RuleBase" id="RU004473"/>
    </source>
</evidence>
<dbReference type="OrthoDB" id="9811743at2"/>
<evidence type="ECO:0000313" key="10">
    <source>
        <dbReference type="EMBL" id="GIN61998.1"/>
    </source>
</evidence>
<evidence type="ECO:0000256" key="1">
    <source>
        <dbReference type="ARBA" id="ARBA00001539"/>
    </source>
</evidence>
<dbReference type="Gene3D" id="3.40.50.720">
    <property type="entry name" value="NAD(P)-binding Rossmann-like Domain"/>
    <property type="match status" value="1"/>
</dbReference>
<keyword evidence="6" id="KW-0520">NAD</keyword>
<feature type="domain" description="NAD(P)-binding" evidence="9">
    <location>
        <begin position="4"/>
        <end position="332"/>
    </location>
</feature>
<dbReference type="InterPro" id="IPR005888">
    <property type="entry name" value="dTDP_Gluc_deHydtase"/>
</dbReference>
<dbReference type="InterPro" id="IPR036291">
    <property type="entry name" value="NAD(P)-bd_dom_sf"/>
</dbReference>
<dbReference type="CDD" id="cd05246">
    <property type="entry name" value="dTDP_GD_SDR_e"/>
    <property type="match status" value="1"/>
</dbReference>
<dbReference type="GO" id="GO:0008460">
    <property type="term" value="F:dTDP-glucose 4,6-dehydratase activity"/>
    <property type="evidence" value="ECO:0007669"/>
    <property type="project" value="UniProtKB-EC"/>
</dbReference>
<sequence>MNLLVTGGAGFIGSNFISYMLSNVRNDLYIVNLDKLTYAGNLRNVEAVENDPRYSFVHGDICDENLVAKIFENYKIDGVIHFAAESHVDKSIENPRPFLQSNIIGTYTLLEAARNYWMDGIGVYKKGFAHARFHHISTDEVYGSLGKTGHFTEETKYAPNSPYSASKASADMIVRSYFETFGLNVVTTNCSNNFGPRQHDEKLIPTIIRRALALKPIPIYGNGENVRDWLFVTEHCRAIEKVFVKGKAGETYVIGGHNERKNIEIATMICEVLDQVLSEQLKSYHLTSYKELIQYVSDRPGHDFRYAIDDRKLCEELGFVHKYSLQEGMEQTVSYYLKKYVDGLEGAWI</sequence>
<dbReference type="InterPro" id="IPR016040">
    <property type="entry name" value="NAD(P)-bd_dom"/>
</dbReference>
<evidence type="ECO:0000256" key="2">
    <source>
        <dbReference type="ARBA" id="ARBA00001911"/>
    </source>
</evidence>
<comment type="cofactor">
    <cofactor evidence="2 8">
        <name>NAD(+)</name>
        <dbReference type="ChEBI" id="CHEBI:57540"/>
    </cofactor>
</comment>
<evidence type="ECO:0000256" key="4">
    <source>
        <dbReference type="ARBA" id="ARBA00011990"/>
    </source>
</evidence>
<name>A0A920BTI1_9BACI</name>
<dbReference type="Pfam" id="PF16363">
    <property type="entry name" value="GDP_Man_Dehyd"/>
    <property type="match status" value="1"/>
</dbReference>
<dbReference type="PANTHER" id="PTHR43000">
    <property type="entry name" value="DTDP-D-GLUCOSE 4,6-DEHYDRATASE-RELATED"/>
    <property type="match status" value="1"/>
</dbReference>
<comment type="caution">
    <text evidence="10">The sequence shown here is derived from an EMBL/GenBank/DDBJ whole genome shotgun (WGS) entry which is preliminary data.</text>
</comment>
<evidence type="ECO:0000259" key="9">
    <source>
        <dbReference type="Pfam" id="PF16363"/>
    </source>
</evidence>
<evidence type="ECO:0000256" key="5">
    <source>
        <dbReference type="ARBA" id="ARBA00016977"/>
    </source>
</evidence>
<dbReference type="EMBL" id="BORC01000003">
    <property type="protein sequence ID" value="GIN61998.1"/>
    <property type="molecule type" value="Genomic_DNA"/>
</dbReference>
<dbReference type="RefSeq" id="WP_095314311.1">
    <property type="nucleotide sequence ID" value="NZ_BORC01000003.1"/>
</dbReference>
<dbReference type="SUPFAM" id="SSF51735">
    <property type="entry name" value="NAD(P)-binding Rossmann-fold domains"/>
    <property type="match status" value="1"/>
</dbReference>
<keyword evidence="11" id="KW-1185">Reference proteome</keyword>
<keyword evidence="7 8" id="KW-0456">Lyase</keyword>
<dbReference type="FunFam" id="3.40.50.720:FF:000304">
    <property type="entry name" value="UDP-glucose 4,6-dehydratase"/>
    <property type="match status" value="1"/>
</dbReference>
<dbReference type="AlphaFoldDB" id="A0A920BTI1"/>
<dbReference type="EC" id="4.2.1.46" evidence="4 8"/>
<organism evidence="10 11">
    <name type="scientific">Robertmurraya siralis</name>
    <dbReference type="NCBI Taxonomy" id="77777"/>
    <lineage>
        <taxon>Bacteria</taxon>
        <taxon>Bacillati</taxon>
        <taxon>Bacillota</taxon>
        <taxon>Bacilli</taxon>
        <taxon>Bacillales</taxon>
        <taxon>Bacillaceae</taxon>
        <taxon>Robertmurraya</taxon>
    </lineage>
</organism>
<accession>A0A920BTI1</accession>
<evidence type="ECO:0000256" key="7">
    <source>
        <dbReference type="ARBA" id="ARBA00023239"/>
    </source>
</evidence>
<dbReference type="GO" id="GO:0009225">
    <property type="term" value="P:nucleotide-sugar metabolic process"/>
    <property type="evidence" value="ECO:0007669"/>
    <property type="project" value="InterPro"/>
</dbReference>
<evidence type="ECO:0000256" key="3">
    <source>
        <dbReference type="ARBA" id="ARBA00008178"/>
    </source>
</evidence>
<reference evidence="10" key="1">
    <citation type="submission" date="2021-03" db="EMBL/GenBank/DDBJ databases">
        <title>Antimicrobial resistance genes in bacteria isolated from Japanese honey, and their potential for conferring macrolide and lincosamide resistance in the American foulbrood pathogen Paenibacillus larvae.</title>
        <authorList>
            <person name="Okamoto M."/>
            <person name="Kumagai M."/>
            <person name="Kanamori H."/>
            <person name="Takamatsu D."/>
        </authorList>
    </citation>
    <scope>NUCLEOTIDE SEQUENCE</scope>
    <source>
        <strain evidence="10">J27TS8</strain>
    </source>
</reference>
<evidence type="ECO:0000256" key="6">
    <source>
        <dbReference type="ARBA" id="ARBA00023027"/>
    </source>
</evidence>
<proteinExistence type="inferred from homology"/>
<dbReference type="Gene3D" id="3.90.25.10">
    <property type="entry name" value="UDP-galactose 4-epimerase, domain 1"/>
    <property type="match status" value="1"/>
</dbReference>